<keyword evidence="11 16" id="KW-1133">Transmembrane helix</keyword>
<dbReference type="Pfam" id="PF00122">
    <property type="entry name" value="E1-E2_ATPase"/>
    <property type="match status" value="1"/>
</dbReference>
<feature type="transmembrane region" description="Helical" evidence="16">
    <location>
        <begin position="274"/>
        <end position="295"/>
    </location>
</feature>
<dbReference type="InterPro" id="IPR023214">
    <property type="entry name" value="HAD_sf"/>
</dbReference>
<comment type="similarity">
    <text evidence="2 16">Belongs to the cation transport ATPase (P-type) (TC 3.A.3) family. Type IB subfamily.</text>
</comment>
<keyword evidence="4" id="KW-0813">Transport</keyword>
<dbReference type="InterPro" id="IPR006121">
    <property type="entry name" value="HMA_dom"/>
</dbReference>
<dbReference type="NCBIfam" id="TIGR00003">
    <property type="entry name" value="copper ion binding protein"/>
    <property type="match status" value="2"/>
</dbReference>
<evidence type="ECO:0000256" key="7">
    <source>
        <dbReference type="ARBA" id="ARBA00022737"/>
    </source>
</evidence>
<keyword evidence="13" id="KW-0406">Ion transport</keyword>
<feature type="domain" description="HMA" evidence="18">
    <location>
        <begin position="30"/>
        <end position="96"/>
    </location>
</feature>
<feature type="region of interest" description="Disordered" evidence="17">
    <location>
        <begin position="779"/>
        <end position="818"/>
    </location>
</feature>
<dbReference type="PROSITE" id="PS50846">
    <property type="entry name" value="HMA_2"/>
    <property type="match status" value="3"/>
</dbReference>
<dbReference type="EC" id="7.2.2.8" evidence="3"/>
<keyword evidence="14 16" id="KW-0472">Membrane</keyword>
<dbReference type="InterPro" id="IPR023298">
    <property type="entry name" value="ATPase_P-typ_TM_dom_sf"/>
</dbReference>
<dbReference type="PRINTS" id="PR00120">
    <property type="entry name" value="HATPASE"/>
</dbReference>
<evidence type="ECO:0000256" key="13">
    <source>
        <dbReference type="ARBA" id="ARBA00023065"/>
    </source>
</evidence>
<evidence type="ECO:0000313" key="19">
    <source>
        <dbReference type="EMBL" id="KAK9841413.1"/>
    </source>
</evidence>
<keyword evidence="9 16" id="KW-0067">ATP-binding</keyword>
<evidence type="ECO:0000259" key="18">
    <source>
        <dbReference type="PROSITE" id="PS50846"/>
    </source>
</evidence>
<evidence type="ECO:0000256" key="17">
    <source>
        <dbReference type="SAM" id="MobiDB-lite"/>
    </source>
</evidence>
<dbReference type="Pfam" id="PF00702">
    <property type="entry name" value="Hydrolase"/>
    <property type="match status" value="2"/>
</dbReference>
<dbReference type="SFLD" id="SFLDG00002">
    <property type="entry name" value="C1.7:_P-type_atpase_like"/>
    <property type="match status" value="1"/>
</dbReference>
<evidence type="ECO:0000313" key="20">
    <source>
        <dbReference type="Proteomes" id="UP001438707"/>
    </source>
</evidence>
<dbReference type="InterPro" id="IPR027256">
    <property type="entry name" value="P-typ_ATPase_IB"/>
</dbReference>
<feature type="transmembrane region" description="Helical" evidence="16">
    <location>
        <begin position="999"/>
        <end position="1019"/>
    </location>
</feature>
<dbReference type="InterPro" id="IPR001757">
    <property type="entry name" value="P_typ_ATPase"/>
</dbReference>
<dbReference type="PANTHER" id="PTHR46594:SF4">
    <property type="entry name" value="P-TYPE CATION-TRANSPORTING ATPASE"/>
    <property type="match status" value="1"/>
</dbReference>
<dbReference type="GO" id="GO:0005507">
    <property type="term" value="F:copper ion binding"/>
    <property type="evidence" value="ECO:0007669"/>
    <property type="project" value="InterPro"/>
</dbReference>
<feature type="transmembrane region" description="Helical" evidence="16">
    <location>
        <begin position="307"/>
        <end position="327"/>
    </location>
</feature>
<gene>
    <name evidence="19" type="ORF">WJX74_005280</name>
</gene>
<comment type="catalytic activity">
    <reaction evidence="15">
        <text>Cu(+)(in) + ATP + H2O = Cu(+)(out) + ADP + phosphate + H(+)</text>
        <dbReference type="Rhea" id="RHEA:25792"/>
        <dbReference type="ChEBI" id="CHEBI:15377"/>
        <dbReference type="ChEBI" id="CHEBI:15378"/>
        <dbReference type="ChEBI" id="CHEBI:30616"/>
        <dbReference type="ChEBI" id="CHEBI:43474"/>
        <dbReference type="ChEBI" id="CHEBI:49552"/>
        <dbReference type="ChEBI" id="CHEBI:456216"/>
        <dbReference type="EC" id="7.2.2.8"/>
    </reaction>
</comment>
<feature type="transmembrane region" description="Helical" evidence="16">
    <location>
        <begin position="383"/>
        <end position="400"/>
    </location>
</feature>
<dbReference type="InterPro" id="IPR017969">
    <property type="entry name" value="Heavy-metal-associated_CS"/>
</dbReference>
<evidence type="ECO:0000256" key="1">
    <source>
        <dbReference type="ARBA" id="ARBA00004141"/>
    </source>
</evidence>
<dbReference type="InterPro" id="IPR006122">
    <property type="entry name" value="HMA_Cu_ion-bd"/>
</dbReference>
<feature type="transmembrane region" description="Helical" evidence="16">
    <location>
        <begin position="1025"/>
        <end position="1048"/>
    </location>
</feature>
<dbReference type="CDD" id="cd00371">
    <property type="entry name" value="HMA"/>
    <property type="match status" value="3"/>
</dbReference>
<dbReference type="Gene3D" id="3.40.50.1000">
    <property type="entry name" value="HAD superfamily/HAD-like"/>
    <property type="match status" value="2"/>
</dbReference>
<dbReference type="EMBL" id="JALJOS010000003">
    <property type="protein sequence ID" value="KAK9841413.1"/>
    <property type="molecule type" value="Genomic_DNA"/>
</dbReference>
<dbReference type="InterPro" id="IPR036412">
    <property type="entry name" value="HAD-like_sf"/>
</dbReference>
<sequence length="1064" mass="113235">MKEKSKKVKGRKGEKDTELAQLLPKAQPHVTAELGVQGMHCASCSTAVEKALRALPGVSAASVALLNGCAQVTFSRTEVSVAQLMEAVEDCGFDASLISVPDEKAVTQVARMEVGGLHCSSCSTATEKALSALTGVSRATVSLALQQAEVEYDPALISEEALAEAVEDAGFTAKLLKPEAARCSDRLSLRVVGMTCASCSTAVETCLSSLPGVHHASVNLLANVAEVDYDPDITGPRAMLETVDDAGFEAELITDRRDGSHEQRQKEEHYWQRLFSLSCAFTIPVFLLSMVLPMIPLMRPFLRIPVFGIPLAVILKFLLVTPVQTVIGWRFHRGAWIALRNGRANMDVLVSLGTNASYIYSLISILHHWLSMHAQGDYQPTDFFETSAMLITFITMGKFLEARAKGRTSEAITRLLTLTPATALLLKPDKSGKLSEEVEVPTALVHRGDILKVLPGARIPADGTVEAGQSHVDESMLTGEALPVSRKRGDAVIGGTMNMGGMLQVRASRVGSDTALAQIVRLVESAQLSKAPIQAFADKVSSIFVPVVVCLAFVTWLSWYVAGSCGVFPPEWLPEGHNNFLFALLFGIAVLVIACPCALGLATPTAVMVGTGVGASNGILIKGGDCLERAHKIKVVVFDKTGTLTLGRPAVTGHALFAAGRLPLDEVLQLACALESSSEHPLAQAILSFTAGRLTVSQPETSLEQDLAQAALEAEEERATPQDEAAAEMQPILSRHANAAGSRSQQRVQNLDWIRACSDVEPLPGKGMVGWVAHASAGGSTGSNAAAPGSPRHRKGGSPRAGQGDSSRAESPSRPAEVRVVVGNKRLMADESIPVPHDVDEYMREKEAECCTCVMVAVSGHIAGVLAISDPLKPEARGVIAALHRSGMACHLATGDNWRTARSIAEQLGIINVTAECLPGAKAEKIKDLQKRRHIVAMVGDGINDSPALAQADVGIAVGSGTDVAIEAADYVLMRDDLEDVITAIDLSRRTFNRIRLNYAWAMGYNVTMIPVAAGILYPCTHMQLPPWIAGAAMAASSVSVVCSSLMLRSYKRPPPVLRDIVTT</sequence>
<dbReference type="SUPFAM" id="SSF81653">
    <property type="entry name" value="Calcium ATPase, transduction domain A"/>
    <property type="match status" value="1"/>
</dbReference>
<dbReference type="InterPro" id="IPR036163">
    <property type="entry name" value="HMA_dom_sf"/>
</dbReference>
<dbReference type="SUPFAM" id="SSF56784">
    <property type="entry name" value="HAD-like"/>
    <property type="match status" value="1"/>
</dbReference>
<dbReference type="NCBIfam" id="TIGR01494">
    <property type="entry name" value="ATPase_P-type"/>
    <property type="match status" value="2"/>
</dbReference>
<organism evidence="19 20">
    <name type="scientific">Apatococcus lobatus</name>
    <dbReference type="NCBI Taxonomy" id="904363"/>
    <lineage>
        <taxon>Eukaryota</taxon>
        <taxon>Viridiplantae</taxon>
        <taxon>Chlorophyta</taxon>
        <taxon>core chlorophytes</taxon>
        <taxon>Trebouxiophyceae</taxon>
        <taxon>Chlorellales</taxon>
        <taxon>Chlorellaceae</taxon>
        <taxon>Apatococcus</taxon>
    </lineage>
</organism>
<dbReference type="GO" id="GO:0016020">
    <property type="term" value="C:membrane"/>
    <property type="evidence" value="ECO:0007669"/>
    <property type="project" value="UniProtKB-SubCell"/>
</dbReference>
<dbReference type="PROSITE" id="PS00154">
    <property type="entry name" value="ATPASE_E1_E2"/>
    <property type="match status" value="1"/>
</dbReference>
<dbReference type="FunFam" id="3.30.70.100:FF:000033">
    <property type="entry name" value="Copper-transporting ATPase HMA5"/>
    <property type="match status" value="2"/>
</dbReference>
<dbReference type="Gene3D" id="2.70.150.10">
    <property type="entry name" value="Calcium-transporting ATPase, cytoplasmic transduction domain A"/>
    <property type="match status" value="1"/>
</dbReference>
<dbReference type="GO" id="GO:0140581">
    <property type="term" value="F:P-type monovalent copper transporter activity"/>
    <property type="evidence" value="ECO:0007669"/>
    <property type="project" value="UniProtKB-EC"/>
</dbReference>
<dbReference type="SUPFAM" id="SSF81665">
    <property type="entry name" value="Calcium ATPase, transmembrane domain M"/>
    <property type="match status" value="1"/>
</dbReference>
<evidence type="ECO:0000256" key="16">
    <source>
        <dbReference type="RuleBase" id="RU362081"/>
    </source>
</evidence>
<evidence type="ECO:0000256" key="14">
    <source>
        <dbReference type="ARBA" id="ARBA00023136"/>
    </source>
</evidence>
<evidence type="ECO:0000256" key="4">
    <source>
        <dbReference type="ARBA" id="ARBA00022448"/>
    </source>
</evidence>
<dbReference type="SFLD" id="SFLDF00027">
    <property type="entry name" value="p-type_atpase"/>
    <property type="match status" value="1"/>
</dbReference>
<evidence type="ECO:0000256" key="11">
    <source>
        <dbReference type="ARBA" id="ARBA00022989"/>
    </source>
</evidence>
<feature type="transmembrane region" description="Helical" evidence="16">
    <location>
        <begin position="348"/>
        <end position="371"/>
    </location>
</feature>
<comment type="caution">
    <text evidence="19">The sequence shown here is derived from an EMBL/GenBank/DDBJ whole genome shotgun (WGS) entry which is preliminary data.</text>
</comment>
<dbReference type="Pfam" id="PF00403">
    <property type="entry name" value="HMA"/>
    <property type="match status" value="3"/>
</dbReference>
<dbReference type="PROSITE" id="PS01047">
    <property type="entry name" value="HMA_1"/>
    <property type="match status" value="2"/>
</dbReference>
<dbReference type="PANTHER" id="PTHR46594">
    <property type="entry name" value="P-TYPE CATION-TRANSPORTING ATPASE"/>
    <property type="match status" value="1"/>
</dbReference>
<evidence type="ECO:0000256" key="8">
    <source>
        <dbReference type="ARBA" id="ARBA00022741"/>
    </source>
</evidence>
<evidence type="ECO:0000256" key="10">
    <source>
        <dbReference type="ARBA" id="ARBA00022967"/>
    </source>
</evidence>
<evidence type="ECO:0000256" key="5">
    <source>
        <dbReference type="ARBA" id="ARBA00022692"/>
    </source>
</evidence>
<accession>A0AAW1S7G7</accession>
<dbReference type="AlphaFoldDB" id="A0AAW1S7G7"/>
<dbReference type="GO" id="GO:0016887">
    <property type="term" value="F:ATP hydrolysis activity"/>
    <property type="evidence" value="ECO:0007669"/>
    <property type="project" value="InterPro"/>
</dbReference>
<proteinExistence type="inferred from homology"/>
<dbReference type="InterPro" id="IPR008250">
    <property type="entry name" value="ATPase_P-typ_transduc_dom_A_sf"/>
</dbReference>
<protein>
    <recommendedName>
        <fullName evidence="3">P-type Cu(+) transporter</fullName>
        <ecNumber evidence="3">7.2.2.8</ecNumber>
    </recommendedName>
</protein>
<dbReference type="InterPro" id="IPR018303">
    <property type="entry name" value="ATPase_P-typ_P_site"/>
</dbReference>
<dbReference type="CDD" id="cd02094">
    <property type="entry name" value="P-type_ATPase_Cu-like"/>
    <property type="match status" value="1"/>
</dbReference>
<keyword evidence="8 16" id="KW-0547">Nucleotide-binding</keyword>
<evidence type="ECO:0000256" key="15">
    <source>
        <dbReference type="ARBA" id="ARBA00049289"/>
    </source>
</evidence>
<dbReference type="Gene3D" id="3.30.70.100">
    <property type="match status" value="3"/>
</dbReference>
<keyword evidence="6 16" id="KW-0479">Metal-binding</keyword>
<evidence type="ECO:0000256" key="3">
    <source>
        <dbReference type="ARBA" id="ARBA00012517"/>
    </source>
</evidence>
<feature type="compositionally biased region" description="Low complexity" evidence="17">
    <location>
        <begin position="779"/>
        <end position="790"/>
    </location>
</feature>
<feature type="transmembrane region" description="Helical" evidence="16">
    <location>
        <begin position="540"/>
        <end position="560"/>
    </location>
</feature>
<dbReference type="Proteomes" id="UP001438707">
    <property type="component" value="Unassembled WGS sequence"/>
</dbReference>
<dbReference type="FunFam" id="2.70.150.10:FF:000002">
    <property type="entry name" value="Copper-transporting ATPase 1, putative"/>
    <property type="match status" value="1"/>
</dbReference>
<keyword evidence="20" id="KW-1185">Reference proteome</keyword>
<feature type="domain" description="HMA" evidence="18">
    <location>
        <begin position="185"/>
        <end position="251"/>
    </location>
</feature>
<evidence type="ECO:0000256" key="9">
    <source>
        <dbReference type="ARBA" id="ARBA00022840"/>
    </source>
</evidence>
<dbReference type="FunFam" id="3.40.50.1000:FF:000031">
    <property type="entry name" value="Probable copper-transporting ATPase HMA5"/>
    <property type="match status" value="1"/>
</dbReference>
<feature type="domain" description="HMA" evidence="18">
    <location>
        <begin position="108"/>
        <end position="174"/>
    </location>
</feature>
<dbReference type="GO" id="GO:0005524">
    <property type="term" value="F:ATP binding"/>
    <property type="evidence" value="ECO:0007669"/>
    <property type="project" value="UniProtKB-UniRule"/>
</dbReference>
<feature type="transmembrane region" description="Helical" evidence="16">
    <location>
        <begin position="580"/>
        <end position="602"/>
    </location>
</feature>
<dbReference type="PRINTS" id="PR00119">
    <property type="entry name" value="CATATPASE"/>
</dbReference>
<evidence type="ECO:0000256" key="2">
    <source>
        <dbReference type="ARBA" id="ARBA00006024"/>
    </source>
</evidence>
<comment type="subcellular location">
    <subcellularLocation>
        <location evidence="1">Membrane</location>
        <topology evidence="1">Multi-pass membrane protein</topology>
    </subcellularLocation>
</comment>
<dbReference type="InterPro" id="IPR044492">
    <property type="entry name" value="P_typ_ATPase_HD_dom"/>
</dbReference>
<dbReference type="FunFam" id="3.30.70.100:FF:000005">
    <property type="entry name" value="Copper-exporting P-type ATPase A"/>
    <property type="match status" value="1"/>
</dbReference>
<evidence type="ECO:0000256" key="12">
    <source>
        <dbReference type="ARBA" id="ARBA00023008"/>
    </source>
</evidence>
<reference evidence="19 20" key="1">
    <citation type="journal article" date="2024" name="Nat. Commun.">
        <title>Phylogenomics reveals the evolutionary origins of lichenization in chlorophyte algae.</title>
        <authorList>
            <person name="Puginier C."/>
            <person name="Libourel C."/>
            <person name="Otte J."/>
            <person name="Skaloud P."/>
            <person name="Haon M."/>
            <person name="Grisel S."/>
            <person name="Petersen M."/>
            <person name="Berrin J.G."/>
            <person name="Delaux P.M."/>
            <person name="Dal Grande F."/>
            <person name="Keller J."/>
        </authorList>
    </citation>
    <scope>NUCLEOTIDE SEQUENCE [LARGE SCALE GENOMIC DNA]</scope>
    <source>
        <strain evidence="19 20">SAG 2145</strain>
    </source>
</reference>
<dbReference type="SFLD" id="SFLDS00003">
    <property type="entry name" value="Haloacid_Dehalogenase"/>
    <property type="match status" value="1"/>
</dbReference>
<evidence type="ECO:0000256" key="6">
    <source>
        <dbReference type="ARBA" id="ARBA00022723"/>
    </source>
</evidence>
<dbReference type="InterPro" id="IPR059000">
    <property type="entry name" value="ATPase_P-type_domA"/>
</dbReference>
<dbReference type="NCBIfam" id="TIGR01525">
    <property type="entry name" value="ATPase-IB_hvy"/>
    <property type="match status" value="1"/>
</dbReference>
<feature type="region of interest" description="Disordered" evidence="17">
    <location>
        <begin position="708"/>
        <end position="727"/>
    </location>
</feature>
<keyword evidence="5 16" id="KW-0812">Transmembrane</keyword>
<name>A0AAW1S7G7_9CHLO</name>
<dbReference type="SUPFAM" id="SSF55008">
    <property type="entry name" value="HMA, heavy metal-associated domain"/>
    <property type="match status" value="3"/>
</dbReference>
<keyword evidence="12" id="KW-0186">Copper</keyword>
<keyword evidence="7" id="KW-0677">Repeat</keyword>
<keyword evidence="10" id="KW-1278">Translocase</keyword>